<dbReference type="STRING" id="504487.JCM19538_2645"/>
<dbReference type="Gene3D" id="1.25.40.390">
    <property type="match status" value="1"/>
</dbReference>
<dbReference type="SUPFAM" id="SSF48452">
    <property type="entry name" value="TPR-like"/>
    <property type="match status" value="1"/>
</dbReference>
<dbReference type="InterPro" id="IPR011990">
    <property type="entry name" value="TPR-like_helical_dom_sf"/>
</dbReference>
<dbReference type="GO" id="GO:0009279">
    <property type="term" value="C:cell outer membrane"/>
    <property type="evidence" value="ECO:0007669"/>
    <property type="project" value="UniProtKB-SubCell"/>
</dbReference>
<reference evidence="11" key="1">
    <citation type="journal article" date="2014" name="Genome Announc.">
        <title>Draft Genome Sequence of Marine Flavobacterium Jejuia pallidilutea Strain 11shimoA1 and Pigmentation Mutants.</title>
        <authorList>
            <person name="Takatani N."/>
            <person name="Nakanishi M."/>
            <person name="Meirelles P."/>
            <person name="Mino S."/>
            <person name="Suda W."/>
            <person name="Oshima K."/>
            <person name="Hattori M."/>
            <person name="Ohkuma M."/>
            <person name="Hosokawa M."/>
            <person name="Miyashita K."/>
            <person name="Thompson F.L."/>
            <person name="Niwa A."/>
            <person name="Sawabe T."/>
            <person name="Sawabe T."/>
        </authorList>
    </citation>
    <scope>NUCLEOTIDE SEQUENCE [LARGE SCALE GENOMIC DNA]</scope>
    <source>
        <strain evidence="11">JCM 19538</strain>
    </source>
</reference>
<keyword evidence="3" id="KW-0732">Signal</keyword>
<dbReference type="eggNOG" id="COG0388">
    <property type="taxonomic scope" value="Bacteria"/>
</dbReference>
<evidence type="ECO:0000313" key="11">
    <source>
        <dbReference type="Proteomes" id="UP000030184"/>
    </source>
</evidence>
<evidence type="ECO:0000256" key="3">
    <source>
        <dbReference type="ARBA" id="ARBA00022729"/>
    </source>
</evidence>
<dbReference type="EMBL" id="BBNR01000028">
    <property type="protein sequence ID" value="GAL68906.1"/>
    <property type="molecule type" value="Genomic_DNA"/>
</dbReference>
<evidence type="ECO:0000256" key="1">
    <source>
        <dbReference type="ARBA" id="ARBA00004442"/>
    </source>
</evidence>
<comment type="caution">
    <text evidence="8">The sequence shown here is derived from an EMBL/GenBank/DDBJ whole genome shotgun (WGS) entry which is preliminary data.</text>
</comment>
<evidence type="ECO:0000256" key="4">
    <source>
        <dbReference type="ARBA" id="ARBA00023136"/>
    </source>
</evidence>
<dbReference type="EMBL" id="BBNY01000095">
    <property type="protein sequence ID" value="GAL91031.1"/>
    <property type="molecule type" value="Genomic_DNA"/>
</dbReference>
<evidence type="ECO:0000256" key="5">
    <source>
        <dbReference type="ARBA" id="ARBA00023237"/>
    </source>
</evidence>
<dbReference type="Pfam" id="PF07980">
    <property type="entry name" value="SusD_RagB"/>
    <property type="match status" value="1"/>
</dbReference>
<evidence type="ECO:0000313" key="8">
    <source>
        <dbReference type="EMBL" id="GAL68906.1"/>
    </source>
</evidence>
<dbReference type="Proteomes" id="UP000030184">
    <property type="component" value="Unassembled WGS sequence"/>
</dbReference>
<keyword evidence="11" id="KW-1185">Reference proteome</keyword>
<sequence>MKKYLKFIPLLLVTAIFSCDDVLSEVPDNRTEIDSPEKISELLVAAYPQGGYVPFLEPMSDNADDKGPGATSDVRINEEMYFWRDLNDDDDDTPTNYWNEAYEAISHANQALASIEELGGGDEFDKQKGEALLCRAYAHFMLVNIFCKAYNPSTANTDLGIPYVTEPETVLIKEYSRGTVAQVYEQIAKDLEMGLPLVEDEYDVPAFHFTKKAANAFASRFYLHTGEWQKVILHSTEALGTSTADVLRDINGLYDALPGAALQLQYSSSNDPANLLLSAGSSVYARGFFSGLARYQLSQSLREDLFRNNPLGEPWAYSIFTYSGDIGLTLIKYNEYFRFTNQAAGIGLPFVTWMLLTTDEALLNRAEAYVMLQDYENAVADINLMFSTKTAGYDNSSIITPSDINDPNGPFAFTDSNLYTPFYTLSANDLPYINLILTMRKSIFYNEGLRWFDIKRHNIEVIHRNANVNGGTTSTFTLTKDDNRRAVQIPSDAQAFNIAPNPR</sequence>
<dbReference type="Proteomes" id="UP000029641">
    <property type="component" value="Unassembled WGS sequence"/>
</dbReference>
<protein>
    <submittedName>
        <fullName evidence="8">Uncharacterized protein</fullName>
    </submittedName>
</protein>
<feature type="domain" description="SusD-like N-terminal" evidence="7">
    <location>
        <begin position="25"/>
        <end position="223"/>
    </location>
</feature>
<proteinExistence type="inferred from homology"/>
<comment type="similarity">
    <text evidence="2">Belongs to the SusD family.</text>
</comment>
<keyword evidence="4" id="KW-0472">Membrane</keyword>
<dbReference type="OrthoDB" id="1147023at2"/>
<organism evidence="8 10">
    <name type="scientific">Jejuia pallidilutea</name>
    <dbReference type="NCBI Taxonomy" id="504487"/>
    <lineage>
        <taxon>Bacteria</taxon>
        <taxon>Pseudomonadati</taxon>
        <taxon>Bacteroidota</taxon>
        <taxon>Flavobacteriia</taxon>
        <taxon>Flavobacteriales</taxon>
        <taxon>Flavobacteriaceae</taxon>
        <taxon>Jejuia</taxon>
    </lineage>
</organism>
<dbReference type="InterPro" id="IPR012944">
    <property type="entry name" value="SusD_RagB_dom"/>
</dbReference>
<evidence type="ECO:0000259" key="6">
    <source>
        <dbReference type="Pfam" id="PF07980"/>
    </source>
</evidence>
<evidence type="ECO:0000256" key="2">
    <source>
        <dbReference type="ARBA" id="ARBA00006275"/>
    </source>
</evidence>
<evidence type="ECO:0000259" key="7">
    <source>
        <dbReference type="Pfam" id="PF14322"/>
    </source>
</evidence>
<name>A0A090VW08_9FLAO</name>
<evidence type="ECO:0000313" key="9">
    <source>
        <dbReference type="EMBL" id="GAL91031.1"/>
    </source>
</evidence>
<comment type="subcellular location">
    <subcellularLocation>
        <location evidence="1">Cell outer membrane</location>
    </subcellularLocation>
</comment>
<gene>
    <name evidence="8" type="ORF">JCM19301_2925</name>
    <name evidence="9" type="ORF">JCM19538_2645</name>
</gene>
<evidence type="ECO:0000313" key="10">
    <source>
        <dbReference type="Proteomes" id="UP000029641"/>
    </source>
</evidence>
<dbReference type="RefSeq" id="WP_042246599.1">
    <property type="nucleotide sequence ID" value="NZ_BBNR01000028.1"/>
</dbReference>
<dbReference type="InterPro" id="IPR033985">
    <property type="entry name" value="SusD-like_N"/>
</dbReference>
<dbReference type="Pfam" id="PF14322">
    <property type="entry name" value="SusD-like_3"/>
    <property type="match status" value="1"/>
</dbReference>
<dbReference type="PROSITE" id="PS51257">
    <property type="entry name" value="PROKAR_LIPOPROTEIN"/>
    <property type="match status" value="1"/>
</dbReference>
<feature type="domain" description="RagB/SusD" evidence="6">
    <location>
        <begin position="360"/>
        <end position="493"/>
    </location>
</feature>
<accession>A0A090VW08</accession>
<keyword evidence="5" id="KW-0998">Cell outer membrane</keyword>
<dbReference type="AlphaFoldDB" id="A0A090VW08"/>